<dbReference type="Gene3D" id="1.10.10.60">
    <property type="entry name" value="Homeodomain-like"/>
    <property type="match status" value="1"/>
</dbReference>
<dbReference type="STRING" id="418495.SAMN05216215_106518"/>
<dbReference type="GO" id="GO:0003700">
    <property type="term" value="F:DNA-binding transcription factor activity"/>
    <property type="evidence" value="ECO:0007669"/>
    <property type="project" value="InterPro"/>
</dbReference>
<dbReference type="EMBL" id="FNOK01000065">
    <property type="protein sequence ID" value="SDZ37401.1"/>
    <property type="molecule type" value="Genomic_DNA"/>
</dbReference>
<accession>A0A1H3SIN2</accession>
<organism evidence="5 6">
    <name type="scientific">Saccharopolyspora shandongensis</name>
    <dbReference type="NCBI Taxonomy" id="418495"/>
    <lineage>
        <taxon>Bacteria</taxon>
        <taxon>Bacillati</taxon>
        <taxon>Actinomycetota</taxon>
        <taxon>Actinomycetes</taxon>
        <taxon>Pseudonocardiales</taxon>
        <taxon>Pseudonocardiaceae</taxon>
        <taxon>Saccharopolyspora</taxon>
    </lineage>
</organism>
<dbReference type="InterPro" id="IPR050204">
    <property type="entry name" value="AraC_XylS_family_regulators"/>
</dbReference>
<protein>
    <submittedName>
        <fullName evidence="5">Helix-turn-helix domain-containing protein</fullName>
    </submittedName>
</protein>
<dbReference type="PRINTS" id="PR00032">
    <property type="entry name" value="HTHARAC"/>
</dbReference>
<dbReference type="SMART" id="SM00342">
    <property type="entry name" value="HTH_ARAC"/>
    <property type="match status" value="1"/>
</dbReference>
<dbReference type="AlphaFoldDB" id="A0A1H3SIN2"/>
<keyword evidence="3" id="KW-0804">Transcription</keyword>
<sequence length="85" mass="9091">MPRTTPAGRFAELVGEPPLTYLTDWRMTLAAGQLAESTASAAAIAHRVGYADALGFSAAFKRFHGVSPSKYRQDAWCAARCGQST</sequence>
<evidence type="ECO:0000256" key="3">
    <source>
        <dbReference type="ARBA" id="ARBA00023163"/>
    </source>
</evidence>
<keyword evidence="6" id="KW-1185">Reference proteome</keyword>
<dbReference type="InterPro" id="IPR020449">
    <property type="entry name" value="Tscrpt_reg_AraC-type_HTH"/>
</dbReference>
<dbReference type="SUPFAM" id="SSF46689">
    <property type="entry name" value="Homeodomain-like"/>
    <property type="match status" value="1"/>
</dbReference>
<feature type="domain" description="HTH araC/xylS-type" evidence="4">
    <location>
        <begin position="1"/>
        <end position="74"/>
    </location>
</feature>
<name>A0A1H3SIN2_9PSEU</name>
<evidence type="ECO:0000256" key="1">
    <source>
        <dbReference type="ARBA" id="ARBA00023015"/>
    </source>
</evidence>
<dbReference type="GO" id="GO:0043565">
    <property type="term" value="F:sequence-specific DNA binding"/>
    <property type="evidence" value="ECO:0007669"/>
    <property type="project" value="InterPro"/>
</dbReference>
<evidence type="ECO:0000256" key="2">
    <source>
        <dbReference type="ARBA" id="ARBA00023125"/>
    </source>
</evidence>
<reference evidence="6" key="1">
    <citation type="submission" date="2016-10" db="EMBL/GenBank/DDBJ databases">
        <authorList>
            <person name="Varghese N."/>
            <person name="Submissions S."/>
        </authorList>
    </citation>
    <scope>NUCLEOTIDE SEQUENCE [LARGE SCALE GENOMIC DNA]</scope>
    <source>
        <strain evidence="6">CGMCC 4.3530</strain>
    </source>
</reference>
<gene>
    <name evidence="5" type="ORF">SAMN05216215_106518</name>
</gene>
<proteinExistence type="predicted"/>
<dbReference type="Pfam" id="PF12833">
    <property type="entry name" value="HTH_18"/>
    <property type="match status" value="1"/>
</dbReference>
<dbReference type="Proteomes" id="UP000199529">
    <property type="component" value="Unassembled WGS sequence"/>
</dbReference>
<dbReference type="InterPro" id="IPR009057">
    <property type="entry name" value="Homeodomain-like_sf"/>
</dbReference>
<evidence type="ECO:0000313" key="5">
    <source>
        <dbReference type="EMBL" id="SDZ37401.1"/>
    </source>
</evidence>
<dbReference type="InterPro" id="IPR018060">
    <property type="entry name" value="HTH_AraC"/>
</dbReference>
<dbReference type="PROSITE" id="PS01124">
    <property type="entry name" value="HTH_ARAC_FAMILY_2"/>
    <property type="match status" value="1"/>
</dbReference>
<evidence type="ECO:0000313" key="6">
    <source>
        <dbReference type="Proteomes" id="UP000199529"/>
    </source>
</evidence>
<evidence type="ECO:0000259" key="4">
    <source>
        <dbReference type="PROSITE" id="PS01124"/>
    </source>
</evidence>
<keyword evidence="2" id="KW-0238">DNA-binding</keyword>
<dbReference type="RefSeq" id="WP_342743219.1">
    <property type="nucleotide sequence ID" value="NZ_FNOK01000065.1"/>
</dbReference>
<dbReference type="PANTHER" id="PTHR46796">
    <property type="entry name" value="HTH-TYPE TRANSCRIPTIONAL ACTIVATOR RHAS-RELATED"/>
    <property type="match status" value="1"/>
</dbReference>
<keyword evidence="1" id="KW-0805">Transcription regulation</keyword>
<dbReference type="PANTHER" id="PTHR46796:SF13">
    <property type="entry name" value="HTH-TYPE TRANSCRIPTIONAL ACTIVATOR RHAS"/>
    <property type="match status" value="1"/>
</dbReference>